<dbReference type="GeneID" id="24877074"/>
<protein>
    <submittedName>
        <fullName evidence="1">Uncharacterized protein</fullName>
    </submittedName>
</protein>
<evidence type="ECO:0000313" key="2">
    <source>
        <dbReference type="Proteomes" id="UP000033063"/>
    </source>
</evidence>
<gene>
    <name evidence="1" type="ORF">MSMAL_0901</name>
</gene>
<proteinExistence type="predicted"/>
<name>A0A0E3RQZ2_METMZ</name>
<dbReference type="RefSeq" id="WP_048040003.1">
    <property type="nucleotide sequence ID" value="NZ_CP009513.1"/>
</dbReference>
<dbReference type="EMBL" id="CP009513">
    <property type="protein sequence ID" value="AKB67444.1"/>
    <property type="molecule type" value="Genomic_DNA"/>
</dbReference>
<dbReference type="Proteomes" id="UP000033063">
    <property type="component" value="Chromosome"/>
</dbReference>
<organism evidence="1 2">
    <name type="scientific">Methanosarcina mazei LYC</name>
    <dbReference type="NCBI Taxonomy" id="1434114"/>
    <lineage>
        <taxon>Archaea</taxon>
        <taxon>Methanobacteriati</taxon>
        <taxon>Methanobacteriota</taxon>
        <taxon>Stenosarchaea group</taxon>
        <taxon>Methanomicrobia</taxon>
        <taxon>Methanosarcinales</taxon>
        <taxon>Methanosarcinaceae</taxon>
        <taxon>Methanosarcina</taxon>
    </lineage>
</organism>
<dbReference type="PATRIC" id="fig|1434114.4.peg.1113"/>
<reference evidence="1 2" key="1">
    <citation type="submission" date="2014-07" db="EMBL/GenBank/DDBJ databases">
        <title>Methanogenic archaea and the global carbon cycle.</title>
        <authorList>
            <person name="Henriksen J.R."/>
            <person name="Luke J."/>
            <person name="Reinhart S."/>
            <person name="Benedict M.N."/>
            <person name="Youngblut N.D."/>
            <person name="Metcalf M.E."/>
            <person name="Whitaker R.J."/>
            <person name="Metcalf W.W."/>
        </authorList>
    </citation>
    <scope>NUCLEOTIDE SEQUENCE [LARGE SCALE GENOMIC DNA]</scope>
    <source>
        <strain evidence="1 2">LYC</strain>
    </source>
</reference>
<accession>A0A0E3RQZ2</accession>
<sequence>MDFYEAEEDDSSIIEQKKGLENLILLIIGASNRPISLLHLQKEAFLLWNFHPYMKDFLHFIHHYKGPFSSEVEKAVLYPFYLDGCWSYQKPSKNDELSGGYVKLTPQGIEKYHNLFQSAQKNERLSILLTGIQVVRELYDRLSLEELLLLIYDTYPEYKIRSNVSNGIFKKREGLAQELYRKGFIDDIRLKSLIAGSNND</sequence>
<dbReference type="AlphaFoldDB" id="A0A0E3RQZ2"/>
<dbReference type="HOGENOM" id="CLU_119370_0_0_2"/>
<evidence type="ECO:0000313" key="1">
    <source>
        <dbReference type="EMBL" id="AKB67444.1"/>
    </source>
</evidence>